<gene>
    <name evidence="1" type="ORF">ABID50_001908</name>
</gene>
<evidence type="ECO:0000313" key="2">
    <source>
        <dbReference type="Proteomes" id="UP001549134"/>
    </source>
</evidence>
<dbReference type="Proteomes" id="UP001549134">
    <property type="component" value="Unassembled WGS sequence"/>
</dbReference>
<reference evidence="1 2" key="1">
    <citation type="submission" date="2024-06" db="EMBL/GenBank/DDBJ databases">
        <title>Genomic Encyclopedia of Type Strains, Phase IV (KMG-IV): sequencing the most valuable type-strain genomes for metagenomic binning, comparative biology and taxonomic classification.</title>
        <authorList>
            <person name="Goeker M."/>
        </authorList>
    </citation>
    <scope>NUCLEOTIDE SEQUENCE [LARGE SCALE GENOMIC DNA]</scope>
    <source>
        <strain evidence="1 2">DSM 29126</strain>
    </source>
</reference>
<comment type="caution">
    <text evidence="1">The sequence shown here is derived from an EMBL/GenBank/DDBJ whole genome shotgun (WGS) entry which is preliminary data.</text>
</comment>
<sequence length="35" mass="3791">MTVVPPEVPVQVASRIETPVETKSKHFSNLAGGRE</sequence>
<keyword evidence="2" id="KW-1185">Reference proteome</keyword>
<name>A0ABV2EUG8_9STRE</name>
<evidence type="ECO:0000313" key="1">
    <source>
        <dbReference type="EMBL" id="MET3534744.1"/>
    </source>
</evidence>
<dbReference type="EMBL" id="JBEPLX010000029">
    <property type="protein sequence ID" value="MET3534744.1"/>
    <property type="molecule type" value="Genomic_DNA"/>
</dbReference>
<proteinExistence type="predicted"/>
<organism evidence="1 2">
    <name type="scientific">Streptococcus parasuis</name>
    <dbReference type="NCBI Taxonomy" id="1501662"/>
    <lineage>
        <taxon>Bacteria</taxon>
        <taxon>Bacillati</taxon>
        <taxon>Bacillota</taxon>
        <taxon>Bacilli</taxon>
        <taxon>Lactobacillales</taxon>
        <taxon>Streptococcaceae</taxon>
        <taxon>Streptococcus</taxon>
    </lineage>
</organism>
<accession>A0ABV2EUG8</accession>
<protein>
    <submittedName>
        <fullName evidence="1">Uncharacterized protein</fullName>
    </submittedName>
</protein>